<organism evidence="9">
    <name type="scientific">viral metagenome</name>
    <dbReference type="NCBI Taxonomy" id="1070528"/>
    <lineage>
        <taxon>unclassified sequences</taxon>
        <taxon>metagenomes</taxon>
        <taxon>organismal metagenomes</taxon>
    </lineage>
</organism>
<dbReference type="PANTHER" id="PTHR45667">
    <property type="entry name" value="S-ADENOSYLMETHIONINE MITOCHONDRIAL CARRIER PROTEIN"/>
    <property type="match status" value="1"/>
</dbReference>
<protein>
    <recommendedName>
        <fullName evidence="10">Mitochondrial carrier protein</fullName>
    </recommendedName>
</protein>
<evidence type="ECO:0008006" key="10">
    <source>
        <dbReference type="Google" id="ProtNLM"/>
    </source>
</evidence>
<dbReference type="PRINTS" id="PR00926">
    <property type="entry name" value="MITOCARRIER"/>
</dbReference>
<dbReference type="InterPro" id="IPR018108">
    <property type="entry name" value="MCP_transmembrane"/>
</dbReference>
<dbReference type="Pfam" id="PF00153">
    <property type="entry name" value="Mito_carr"/>
    <property type="match status" value="1"/>
</dbReference>
<keyword evidence="3" id="KW-0813">Transport</keyword>
<evidence type="ECO:0000256" key="6">
    <source>
        <dbReference type="ARBA" id="ARBA00022989"/>
    </source>
</evidence>
<dbReference type="GO" id="GO:0055085">
    <property type="term" value="P:transmembrane transport"/>
    <property type="evidence" value="ECO:0007669"/>
    <property type="project" value="InterPro"/>
</dbReference>
<evidence type="ECO:0000256" key="7">
    <source>
        <dbReference type="ARBA" id="ARBA00023136"/>
    </source>
</evidence>
<comment type="subcellular location">
    <subcellularLocation>
        <location evidence="1">Membrane</location>
        <topology evidence="1">Multi-pass membrane protein</topology>
    </subcellularLocation>
</comment>
<sequence>MFKIEKSKNGYREGISRCLSQTLVYGIERRKTQLQIFGYTNKLSCASWTCGYLTSGCTAGIVYTTYFTIYNNLMNSQNSLLATFATVIAGIITSFIKIPIGNSMRILQSGKVNNILSAGKILYKEKGFLNLYKGYRISLIEDIIEMDIRLRLYNYISNKLDKKDNILLQTTIGSISGSFASGITTPFDTIRSRMIYNKPLSIMGLYNGVQYRTLSNAVKSATFFLFYEILKS</sequence>
<evidence type="ECO:0000256" key="5">
    <source>
        <dbReference type="ARBA" id="ARBA00022737"/>
    </source>
</evidence>
<evidence type="ECO:0000256" key="8">
    <source>
        <dbReference type="SAM" id="Phobius"/>
    </source>
</evidence>
<keyword evidence="4 8" id="KW-0812">Transmembrane</keyword>
<dbReference type="AlphaFoldDB" id="A0A6C0KWZ4"/>
<evidence type="ECO:0000256" key="4">
    <source>
        <dbReference type="ARBA" id="ARBA00022692"/>
    </source>
</evidence>
<keyword evidence="7 8" id="KW-0472">Membrane</keyword>
<dbReference type="PROSITE" id="PS50920">
    <property type="entry name" value="SOLCAR"/>
    <property type="match status" value="2"/>
</dbReference>
<proteinExistence type="inferred from homology"/>
<evidence type="ECO:0000256" key="1">
    <source>
        <dbReference type="ARBA" id="ARBA00004141"/>
    </source>
</evidence>
<feature type="transmembrane region" description="Helical" evidence="8">
    <location>
        <begin position="50"/>
        <end position="69"/>
    </location>
</feature>
<dbReference type="SUPFAM" id="SSF103506">
    <property type="entry name" value="Mitochondrial carrier"/>
    <property type="match status" value="1"/>
</dbReference>
<dbReference type="EMBL" id="MN740975">
    <property type="protein sequence ID" value="QHU20858.1"/>
    <property type="molecule type" value="Genomic_DNA"/>
</dbReference>
<evidence type="ECO:0000256" key="3">
    <source>
        <dbReference type="ARBA" id="ARBA00022448"/>
    </source>
</evidence>
<reference evidence="9" key="1">
    <citation type="journal article" date="2020" name="Nature">
        <title>Giant virus diversity and host interactions through global metagenomics.</title>
        <authorList>
            <person name="Schulz F."/>
            <person name="Roux S."/>
            <person name="Paez-Espino D."/>
            <person name="Jungbluth S."/>
            <person name="Walsh D.A."/>
            <person name="Denef V.J."/>
            <person name="McMahon K.D."/>
            <person name="Konstantinidis K.T."/>
            <person name="Eloe-Fadrosh E.A."/>
            <person name="Kyrpides N.C."/>
            <person name="Woyke T."/>
        </authorList>
    </citation>
    <scope>NUCLEOTIDE SEQUENCE</scope>
    <source>
        <strain evidence="9">GVMAG-S-3300013094-100</strain>
    </source>
</reference>
<dbReference type="InterPro" id="IPR002067">
    <property type="entry name" value="MCP"/>
</dbReference>
<dbReference type="InterPro" id="IPR023395">
    <property type="entry name" value="MCP_dom_sf"/>
</dbReference>
<dbReference type="Gene3D" id="1.50.40.10">
    <property type="entry name" value="Mitochondrial carrier domain"/>
    <property type="match status" value="1"/>
</dbReference>
<comment type="similarity">
    <text evidence="2">Belongs to the mitochondrial carrier (TC 2.A.29) family.</text>
</comment>
<feature type="transmembrane region" description="Helical" evidence="8">
    <location>
        <begin position="81"/>
        <end position="100"/>
    </location>
</feature>
<dbReference type="GO" id="GO:0016020">
    <property type="term" value="C:membrane"/>
    <property type="evidence" value="ECO:0007669"/>
    <property type="project" value="UniProtKB-SubCell"/>
</dbReference>
<name>A0A6C0KWZ4_9ZZZZ</name>
<evidence type="ECO:0000313" key="9">
    <source>
        <dbReference type="EMBL" id="QHU20858.1"/>
    </source>
</evidence>
<keyword evidence="5" id="KW-0677">Repeat</keyword>
<accession>A0A6C0KWZ4</accession>
<keyword evidence="6 8" id="KW-1133">Transmembrane helix</keyword>
<evidence type="ECO:0000256" key="2">
    <source>
        <dbReference type="ARBA" id="ARBA00006375"/>
    </source>
</evidence>